<reference evidence="2 3" key="1">
    <citation type="submission" date="2020-03" db="EMBL/GenBank/DDBJ databases">
        <title>WGS of actinomycetes isolated from Thailand.</title>
        <authorList>
            <person name="Thawai C."/>
        </authorList>
    </citation>
    <scope>NUCLEOTIDE SEQUENCE [LARGE SCALE GENOMIC DNA]</scope>
    <source>
        <strain evidence="2 3">FMUSA5-5</strain>
    </source>
</reference>
<feature type="region of interest" description="Disordered" evidence="1">
    <location>
        <begin position="1"/>
        <end position="30"/>
    </location>
</feature>
<keyword evidence="3" id="KW-1185">Reference proteome</keyword>
<protein>
    <submittedName>
        <fullName evidence="2">Uncharacterized protein</fullName>
    </submittedName>
</protein>
<organism evidence="2 3">
    <name type="scientific">Nonomuraea composti</name>
    <dbReference type="NCBI Taxonomy" id="2720023"/>
    <lineage>
        <taxon>Bacteria</taxon>
        <taxon>Bacillati</taxon>
        <taxon>Actinomycetota</taxon>
        <taxon>Actinomycetes</taxon>
        <taxon>Streptosporangiales</taxon>
        <taxon>Streptosporangiaceae</taxon>
        <taxon>Nonomuraea</taxon>
    </lineage>
</organism>
<evidence type="ECO:0000313" key="2">
    <source>
        <dbReference type="EMBL" id="NJP92504.1"/>
    </source>
</evidence>
<sequence>MRRVSAARPKRPTHQNQVREAAHAAGESEDATNRVLEQFGRATISGLLDLQEVAPQGVGPPGLADAVEQLDQGDQRSVHAVFL</sequence>
<proteinExistence type="predicted"/>
<evidence type="ECO:0000313" key="3">
    <source>
        <dbReference type="Proteomes" id="UP000696294"/>
    </source>
</evidence>
<dbReference type="Proteomes" id="UP000696294">
    <property type="component" value="Unassembled WGS sequence"/>
</dbReference>
<evidence type="ECO:0000256" key="1">
    <source>
        <dbReference type="SAM" id="MobiDB-lite"/>
    </source>
</evidence>
<gene>
    <name evidence="2" type="ORF">HCN51_24040</name>
</gene>
<accession>A0ABX1B888</accession>
<feature type="compositionally biased region" description="Basic residues" evidence="1">
    <location>
        <begin position="1"/>
        <end position="13"/>
    </location>
</feature>
<dbReference type="EMBL" id="JAATEP010000017">
    <property type="protein sequence ID" value="NJP92504.1"/>
    <property type="molecule type" value="Genomic_DNA"/>
</dbReference>
<name>A0ABX1B888_9ACTN</name>
<comment type="caution">
    <text evidence="2">The sequence shown here is derived from an EMBL/GenBank/DDBJ whole genome shotgun (WGS) entry which is preliminary data.</text>
</comment>